<evidence type="ECO:0000313" key="3">
    <source>
        <dbReference type="Proteomes" id="UP000289758"/>
    </source>
</evidence>
<feature type="transmembrane region" description="Helical" evidence="1">
    <location>
        <begin position="145"/>
        <end position="164"/>
    </location>
</feature>
<comment type="caution">
    <text evidence="2">The sequence shown here is derived from an EMBL/GenBank/DDBJ whole genome shotgun (WGS) entry which is preliminary data.</text>
</comment>
<proteinExistence type="predicted"/>
<name>A0A4Q1AX37_9BACT</name>
<accession>A0A4Q1AX37</accession>
<organism evidence="2 3">
    <name type="scientific">Halarcobacter ebronensis</name>
    <dbReference type="NCBI Taxonomy" id="1462615"/>
    <lineage>
        <taxon>Bacteria</taxon>
        <taxon>Pseudomonadati</taxon>
        <taxon>Campylobacterota</taxon>
        <taxon>Epsilonproteobacteria</taxon>
        <taxon>Campylobacterales</taxon>
        <taxon>Arcobacteraceae</taxon>
        <taxon>Halarcobacter</taxon>
    </lineage>
</organism>
<evidence type="ECO:0000313" key="2">
    <source>
        <dbReference type="EMBL" id="RXK05495.1"/>
    </source>
</evidence>
<dbReference type="AlphaFoldDB" id="A0A4Q1AX37"/>
<evidence type="ECO:0000256" key="1">
    <source>
        <dbReference type="SAM" id="Phobius"/>
    </source>
</evidence>
<dbReference type="RefSeq" id="WP_129087249.1">
    <property type="nucleotide sequence ID" value="NZ_CP053836.1"/>
</dbReference>
<feature type="transmembrane region" description="Helical" evidence="1">
    <location>
        <begin position="104"/>
        <end position="133"/>
    </location>
</feature>
<keyword evidence="1" id="KW-1133">Transmembrane helix</keyword>
<keyword evidence="1" id="KW-0812">Transmembrane</keyword>
<dbReference type="EMBL" id="PDKK01000006">
    <property type="protein sequence ID" value="RXK05495.1"/>
    <property type="molecule type" value="Genomic_DNA"/>
</dbReference>
<sequence>MNFLKIYKLFSLINNQYKIKLNDVKKVKKIINQYNNKTKKSKLDNFFFDLELQSILKCNITCEIFMLLNHKKDSLNQFYYYIHGHEYIIFNDKEKSFELRNNKYILFFDYALLIIIFIFSVVSFIITLIYGVYETFSIGYSGLRILLVSLILFFISFFIIGKIIEIDCAKELVNKSNDVSK</sequence>
<keyword evidence="1" id="KW-0472">Membrane</keyword>
<keyword evidence="3" id="KW-1185">Reference proteome</keyword>
<dbReference type="Proteomes" id="UP000289758">
    <property type="component" value="Unassembled WGS sequence"/>
</dbReference>
<gene>
    <name evidence="2" type="ORF">CRV07_08260</name>
</gene>
<reference evidence="2 3" key="1">
    <citation type="submission" date="2017-10" db="EMBL/GenBank/DDBJ databases">
        <title>Genomics of the genus Arcobacter.</title>
        <authorList>
            <person name="Perez-Cataluna A."/>
            <person name="Figueras M.J."/>
        </authorList>
    </citation>
    <scope>NUCLEOTIDE SEQUENCE [LARGE SCALE GENOMIC DNA]</scope>
    <source>
        <strain evidence="2 3">CECT 8441</strain>
    </source>
</reference>
<protein>
    <submittedName>
        <fullName evidence="2">Uncharacterized protein</fullName>
    </submittedName>
</protein>